<feature type="region of interest" description="Disordered" evidence="10">
    <location>
        <begin position="35"/>
        <end position="70"/>
    </location>
</feature>
<evidence type="ECO:0000256" key="9">
    <source>
        <dbReference type="HAMAP-Rule" id="MF_03018"/>
    </source>
</evidence>
<comment type="catalytic activity">
    <reaction evidence="8 9">
        <text>L-kynurenine + NADPH + O2 + H(+) = 3-hydroxy-L-kynurenine + NADP(+) + H2O</text>
        <dbReference type="Rhea" id="RHEA:20545"/>
        <dbReference type="ChEBI" id="CHEBI:15377"/>
        <dbReference type="ChEBI" id="CHEBI:15378"/>
        <dbReference type="ChEBI" id="CHEBI:15379"/>
        <dbReference type="ChEBI" id="CHEBI:57783"/>
        <dbReference type="ChEBI" id="CHEBI:57959"/>
        <dbReference type="ChEBI" id="CHEBI:58125"/>
        <dbReference type="ChEBI" id="CHEBI:58349"/>
        <dbReference type="EC" id="1.14.13.9"/>
    </reaction>
</comment>
<dbReference type="GO" id="GO:0070189">
    <property type="term" value="P:kynurenine metabolic process"/>
    <property type="evidence" value="ECO:0007669"/>
    <property type="project" value="TreeGrafter"/>
</dbReference>
<evidence type="ECO:0000256" key="6">
    <source>
        <dbReference type="ARBA" id="ARBA00023002"/>
    </source>
</evidence>
<keyword evidence="6 9" id="KW-0560">Oxidoreductase</keyword>
<name>A0A316UZE6_9BASI</name>
<keyword evidence="3 9" id="KW-0662">Pyridine nucleotide biosynthesis</keyword>
<dbReference type="SUPFAM" id="SSF51905">
    <property type="entry name" value="FAD/NAD(P)-binding domain"/>
    <property type="match status" value="1"/>
</dbReference>
<feature type="transmembrane region" description="Helical" evidence="11">
    <location>
        <begin position="506"/>
        <end position="529"/>
    </location>
</feature>
<keyword evidence="14" id="KW-1185">Reference proteome</keyword>
<dbReference type="GO" id="GO:0034354">
    <property type="term" value="P:'de novo' NAD+ biosynthetic process from L-tryptophan"/>
    <property type="evidence" value="ECO:0007669"/>
    <property type="project" value="UniProtKB-UniRule"/>
</dbReference>
<gene>
    <name evidence="9" type="primary">BNA4</name>
    <name evidence="13" type="ORF">BDZ90DRAFT_229677</name>
</gene>
<dbReference type="Pfam" id="PF01494">
    <property type="entry name" value="FAD_binding_3"/>
    <property type="match status" value="2"/>
</dbReference>
<dbReference type="GO" id="GO:0071949">
    <property type="term" value="F:FAD binding"/>
    <property type="evidence" value="ECO:0007669"/>
    <property type="project" value="InterPro"/>
</dbReference>
<evidence type="ECO:0000259" key="12">
    <source>
        <dbReference type="Pfam" id="PF01494"/>
    </source>
</evidence>
<feature type="region of interest" description="Disordered" evidence="10">
    <location>
        <begin position="254"/>
        <end position="273"/>
    </location>
</feature>
<feature type="region of interest" description="Disordered" evidence="10">
    <location>
        <begin position="119"/>
        <end position="140"/>
    </location>
</feature>
<dbReference type="OrthoDB" id="10053569at2759"/>
<keyword evidence="9" id="KW-0496">Mitochondrion</keyword>
<comment type="subcellular location">
    <subcellularLocation>
        <location evidence="9">Mitochondrion outer membrane</location>
    </subcellularLocation>
</comment>
<keyword evidence="9" id="KW-1000">Mitochondrion outer membrane</keyword>
<accession>A0A316UZE6</accession>
<feature type="domain" description="FAD-binding" evidence="12">
    <location>
        <begin position="10"/>
        <end position="229"/>
    </location>
</feature>
<evidence type="ECO:0000256" key="2">
    <source>
        <dbReference type="ARBA" id="ARBA00022630"/>
    </source>
</evidence>
<reference evidence="13 14" key="1">
    <citation type="journal article" date="2018" name="Mol. Biol. Evol.">
        <title>Broad Genomic Sampling Reveals a Smut Pathogenic Ancestry of the Fungal Clade Ustilaginomycotina.</title>
        <authorList>
            <person name="Kijpornyongpan T."/>
            <person name="Mondo S.J."/>
            <person name="Barry K."/>
            <person name="Sandor L."/>
            <person name="Lee J."/>
            <person name="Lipzen A."/>
            <person name="Pangilinan J."/>
            <person name="LaButti K."/>
            <person name="Hainaut M."/>
            <person name="Henrissat B."/>
            <person name="Grigoriev I.V."/>
            <person name="Spatafora J.W."/>
            <person name="Aime M.C."/>
        </authorList>
    </citation>
    <scope>NUCLEOTIDE SEQUENCE [LARGE SCALE GENOMIC DNA]</scope>
    <source>
        <strain evidence="13 14">MCA 5214</strain>
    </source>
</reference>
<dbReference type="AlphaFoldDB" id="A0A316UZE6"/>
<evidence type="ECO:0000256" key="8">
    <source>
        <dbReference type="ARBA" id="ARBA00047818"/>
    </source>
</evidence>
<evidence type="ECO:0000256" key="3">
    <source>
        <dbReference type="ARBA" id="ARBA00022642"/>
    </source>
</evidence>
<dbReference type="GO" id="GO:0004502">
    <property type="term" value="F:kynurenine 3-monooxygenase activity"/>
    <property type="evidence" value="ECO:0007669"/>
    <property type="project" value="UniProtKB-UniRule"/>
</dbReference>
<evidence type="ECO:0000313" key="14">
    <source>
        <dbReference type="Proteomes" id="UP000245884"/>
    </source>
</evidence>
<organism evidence="13 14">
    <name type="scientific">Jaminaea rosea</name>
    <dbReference type="NCBI Taxonomy" id="1569628"/>
    <lineage>
        <taxon>Eukaryota</taxon>
        <taxon>Fungi</taxon>
        <taxon>Dikarya</taxon>
        <taxon>Basidiomycota</taxon>
        <taxon>Ustilaginomycotina</taxon>
        <taxon>Exobasidiomycetes</taxon>
        <taxon>Microstromatales</taxon>
        <taxon>Microstromatales incertae sedis</taxon>
        <taxon>Jaminaea</taxon>
    </lineage>
</organism>
<dbReference type="InterPro" id="IPR027545">
    <property type="entry name" value="Kynurenine_monooxygenase"/>
</dbReference>
<dbReference type="PANTHER" id="PTHR46028">
    <property type="entry name" value="KYNURENINE 3-MONOOXYGENASE"/>
    <property type="match status" value="1"/>
</dbReference>
<dbReference type="PANTHER" id="PTHR46028:SF2">
    <property type="entry name" value="KYNURENINE 3-MONOOXYGENASE"/>
    <property type="match status" value="1"/>
</dbReference>
<dbReference type="GO" id="GO:0019805">
    <property type="term" value="P:quinolinate biosynthetic process"/>
    <property type="evidence" value="ECO:0007669"/>
    <property type="project" value="UniProtKB-UniRule"/>
</dbReference>
<feature type="domain" description="FAD-binding" evidence="12">
    <location>
        <begin position="358"/>
        <end position="406"/>
    </location>
</feature>
<dbReference type="Proteomes" id="UP000245884">
    <property type="component" value="Unassembled WGS sequence"/>
</dbReference>
<sequence length="548" mass="59533">MASSSSRSRAAVVGAGPVGCLAALSLANRGFDVDVYERRSDPRPPPQAHASSSSSSNNDTQLAEKSAPTKPIDRSINLAISARGLKALSAVQHSDSQGENLAEVLLRHAVPMRARMIHTKGDGKAGGAGPSSNSQAYSTAGEHINSVSRSLLNTLLVEAAAAHPKVSLHFDCKLRAIDLEAKEHVGEKEAQGQCSLSFDSFEGKEEKSTRWADLVVGCDGINSIVRNTLARLVPLNFHQEYIDSEYIELRIPPAQAPTQDPSSSASSSSSSSRTDIEYALDPHHLHIWPRQTFMLIALANLDHSFTSTLFAPNSILSTLTTREAVLRFFRQEFPDALPLFGEEELVEMVLRRGGKGARLSSIKCDPYHYGGRAVILGDAAHAMLPFYGQGLNCGFEDVGVFAELLDQHGVRGDHPSSSVGLASALSQYTRDRHADLVAIVDLAADNYRVMSSSVVDPLYLLRKQLDSLLMTWLPKGWWSSLYSMVTFSPDVGYARAMQREEWQQRLLQRVIVGGGAAVVGATVGLGWVWRRGGLERFTTPFVRRGSAL</sequence>
<comment type="similarity">
    <text evidence="9">Belongs to the aromatic-ring hydroxylase family. KMO subfamily.</text>
</comment>
<protein>
    <recommendedName>
        <fullName evidence="9">Kynurenine 3-monooxygenase</fullName>
        <ecNumber evidence="9">1.14.13.9</ecNumber>
    </recommendedName>
    <alternativeName>
        <fullName evidence="9">Biosynthesis of nicotinic acid protein 4</fullName>
    </alternativeName>
    <alternativeName>
        <fullName evidence="9">Kynurenine 3-hydroxylase</fullName>
    </alternativeName>
</protein>
<comment type="function">
    <text evidence="9">Catalyzes the hydroxylation of L-kynurenine (L-Kyn) to form 3-hydroxy-L-kynurenine (L-3OHKyn). Required for synthesis of quinolinic acid.</text>
</comment>
<dbReference type="InterPro" id="IPR036188">
    <property type="entry name" value="FAD/NAD-bd_sf"/>
</dbReference>
<keyword evidence="11" id="KW-1133">Transmembrane helix</keyword>
<feature type="compositionally biased region" description="Low complexity" evidence="10">
    <location>
        <begin position="262"/>
        <end position="272"/>
    </location>
</feature>
<keyword evidence="11" id="KW-0812">Transmembrane</keyword>
<dbReference type="UniPathway" id="UPA00253">
    <property type="reaction ID" value="UER00328"/>
</dbReference>
<evidence type="ECO:0000256" key="7">
    <source>
        <dbReference type="ARBA" id="ARBA00023033"/>
    </source>
</evidence>
<proteinExistence type="inferred from homology"/>
<keyword evidence="5 9" id="KW-0521">NADP</keyword>
<dbReference type="STRING" id="1569628.A0A316UZE6"/>
<evidence type="ECO:0000256" key="4">
    <source>
        <dbReference type="ARBA" id="ARBA00022827"/>
    </source>
</evidence>
<evidence type="ECO:0000256" key="11">
    <source>
        <dbReference type="SAM" id="Phobius"/>
    </source>
</evidence>
<dbReference type="GO" id="GO:0006569">
    <property type="term" value="P:L-tryptophan catabolic process"/>
    <property type="evidence" value="ECO:0007669"/>
    <property type="project" value="UniProtKB-UniRule"/>
</dbReference>
<evidence type="ECO:0000256" key="5">
    <source>
        <dbReference type="ARBA" id="ARBA00022857"/>
    </source>
</evidence>
<dbReference type="EC" id="1.14.13.9" evidence="9"/>
<keyword evidence="2 9" id="KW-0285">Flavoprotein</keyword>
<comment type="cofactor">
    <cofactor evidence="1 9">
        <name>FAD</name>
        <dbReference type="ChEBI" id="CHEBI:57692"/>
    </cofactor>
</comment>
<keyword evidence="7 9" id="KW-0503">Monooxygenase</keyword>
<comment type="pathway">
    <text evidence="9">Cofactor biosynthesis; NAD(+) biosynthesis; quinolinate from L-kynurenine: step 1/3.</text>
</comment>
<dbReference type="EMBL" id="KZ819662">
    <property type="protein sequence ID" value="PWN30669.1"/>
    <property type="molecule type" value="Genomic_DNA"/>
</dbReference>
<dbReference type="HAMAP" id="MF_01971">
    <property type="entry name" value="Kynurenine_monooxygenase"/>
    <property type="match status" value="1"/>
</dbReference>
<dbReference type="GO" id="GO:0005741">
    <property type="term" value="C:mitochondrial outer membrane"/>
    <property type="evidence" value="ECO:0007669"/>
    <property type="project" value="UniProtKB-SubCell"/>
</dbReference>
<keyword evidence="9 11" id="KW-0472">Membrane</keyword>
<dbReference type="GO" id="GO:0043420">
    <property type="term" value="P:anthranilate metabolic process"/>
    <property type="evidence" value="ECO:0007669"/>
    <property type="project" value="UniProtKB-UniRule"/>
</dbReference>
<evidence type="ECO:0000313" key="13">
    <source>
        <dbReference type="EMBL" id="PWN30669.1"/>
    </source>
</evidence>
<dbReference type="PRINTS" id="PR00420">
    <property type="entry name" value="RNGMNOXGNASE"/>
</dbReference>
<dbReference type="InterPro" id="IPR002938">
    <property type="entry name" value="FAD-bd"/>
</dbReference>
<keyword evidence="4 9" id="KW-0274">FAD</keyword>
<evidence type="ECO:0000256" key="1">
    <source>
        <dbReference type="ARBA" id="ARBA00001974"/>
    </source>
</evidence>
<evidence type="ECO:0000256" key="10">
    <source>
        <dbReference type="SAM" id="MobiDB-lite"/>
    </source>
</evidence>
<dbReference type="Gene3D" id="3.50.50.60">
    <property type="entry name" value="FAD/NAD(P)-binding domain"/>
    <property type="match status" value="1"/>
</dbReference>